<dbReference type="OrthoDB" id="783096at2759"/>
<evidence type="ECO:0000313" key="3">
    <source>
        <dbReference type="EMBL" id="ODV71839.1"/>
    </source>
</evidence>
<gene>
    <name evidence="3" type="ORF">CYBJADRAFT_164132</name>
</gene>
<evidence type="ECO:0000259" key="2">
    <source>
        <dbReference type="Pfam" id="PF00149"/>
    </source>
</evidence>
<dbReference type="AlphaFoldDB" id="A0A1E4RX38"/>
<name>A0A1E4RX38_CYBJN</name>
<organism evidence="3 4">
    <name type="scientific">Cyberlindnera jadinii (strain ATCC 18201 / CBS 1600 / BCRC 20928 / JCM 3617 / NBRC 0987 / NRRL Y-1542)</name>
    <name type="common">Torula yeast</name>
    <name type="synonym">Candida utilis</name>
    <dbReference type="NCBI Taxonomy" id="983966"/>
    <lineage>
        <taxon>Eukaryota</taxon>
        <taxon>Fungi</taxon>
        <taxon>Dikarya</taxon>
        <taxon>Ascomycota</taxon>
        <taxon>Saccharomycotina</taxon>
        <taxon>Saccharomycetes</taxon>
        <taxon>Phaffomycetales</taxon>
        <taxon>Phaffomycetaceae</taxon>
        <taxon>Cyberlindnera</taxon>
    </lineage>
</organism>
<proteinExistence type="predicted"/>
<evidence type="ECO:0000256" key="1">
    <source>
        <dbReference type="SAM" id="SignalP"/>
    </source>
</evidence>
<dbReference type="Pfam" id="PF00149">
    <property type="entry name" value="Metallophos"/>
    <property type="match status" value="1"/>
</dbReference>
<dbReference type="PANTHER" id="PTHR32440:SF0">
    <property type="entry name" value="PHOSPHATASE DCR2-RELATED"/>
    <property type="match status" value="1"/>
</dbReference>
<reference evidence="3 4" key="1">
    <citation type="journal article" date="2016" name="Proc. Natl. Acad. Sci. U.S.A.">
        <title>Comparative genomics of biotechnologically important yeasts.</title>
        <authorList>
            <person name="Riley R."/>
            <person name="Haridas S."/>
            <person name="Wolfe K.H."/>
            <person name="Lopes M.R."/>
            <person name="Hittinger C.T."/>
            <person name="Goeker M."/>
            <person name="Salamov A.A."/>
            <person name="Wisecaver J.H."/>
            <person name="Long T.M."/>
            <person name="Calvey C.H."/>
            <person name="Aerts A.L."/>
            <person name="Barry K.W."/>
            <person name="Choi C."/>
            <person name="Clum A."/>
            <person name="Coughlan A.Y."/>
            <person name="Deshpande S."/>
            <person name="Douglass A.P."/>
            <person name="Hanson S.J."/>
            <person name="Klenk H.-P."/>
            <person name="LaButti K.M."/>
            <person name="Lapidus A."/>
            <person name="Lindquist E.A."/>
            <person name="Lipzen A.M."/>
            <person name="Meier-Kolthoff J.P."/>
            <person name="Ohm R.A."/>
            <person name="Otillar R.P."/>
            <person name="Pangilinan J.L."/>
            <person name="Peng Y."/>
            <person name="Rokas A."/>
            <person name="Rosa C.A."/>
            <person name="Scheuner C."/>
            <person name="Sibirny A.A."/>
            <person name="Slot J.C."/>
            <person name="Stielow J.B."/>
            <person name="Sun H."/>
            <person name="Kurtzman C.P."/>
            <person name="Blackwell M."/>
            <person name="Grigoriev I.V."/>
            <person name="Jeffries T.W."/>
        </authorList>
    </citation>
    <scope>NUCLEOTIDE SEQUENCE [LARGE SCALE GENOMIC DNA]</scope>
    <source>
        <strain evidence="4">ATCC 18201 / CBS 1600 / BCRC 20928 / JCM 3617 / NBRC 0987 / NRRL Y-1542</strain>
    </source>
</reference>
<dbReference type="InterPro" id="IPR029052">
    <property type="entry name" value="Metallo-depent_PP-like"/>
</dbReference>
<sequence length="560" mass="63794">MENNCLAMLLVCFLSLDRSTCGLTPTVDEVLRYSQPVLDIHTQNFYNNRVVHVEKYTGGRISGLKRIRCHSWFGNCNQIVERSEDGTQGTDTITWYKIGRELSLDGSSYLDHQAWSSHDYLYVTYADTEGDAVVDVALGDPRSLEPPQYVVKELTKSKLGKAKSRFDVSGHYDLNGWTQLKDGIWVKYGPFESPEAITDITYLFGEDVIEPRPQWNLVDGSLSIYPHHPIRLSFARGVRRRELPKLRLSKDKMFKVLQLSDLHFTSGFGVCLDQKDAVDECHADAKSLAFIHRVIDEESPDLVVYTGDLIDGSRTFDYQTAFLKALSPVISRSIPFAIAMGEHDTSVFASRDVIVEFLTTLPFSIMHRQTQEQWIGNITNYVIPVMSDIDDSLAVSAIYMLDLFEANSPEPLEKTLHRLYNSLPNKPSMSLEFQHYPIAEYRPRGAFALVGQYNEKTRLKSSRTDKNTRKVLSDIGVQCMSVGSEHTNECCIRSDAQPDQHLKELWMCFGPSVGEGAYGSTAMDRRVRLFKLDSQNNQITTWKRHRDDPSEVFDYQFIQK</sequence>
<dbReference type="SUPFAM" id="SSF56300">
    <property type="entry name" value="Metallo-dependent phosphatases"/>
    <property type="match status" value="1"/>
</dbReference>
<dbReference type="Proteomes" id="UP000094389">
    <property type="component" value="Unassembled WGS sequence"/>
</dbReference>
<dbReference type="STRING" id="983966.A0A1E4RX38"/>
<feature type="domain" description="Calcineurin-like phosphoesterase" evidence="2">
    <location>
        <begin position="254"/>
        <end position="355"/>
    </location>
</feature>
<dbReference type="GeneID" id="30988229"/>
<dbReference type="RefSeq" id="XP_020068878.1">
    <property type="nucleotide sequence ID" value="XM_020213833.1"/>
</dbReference>
<dbReference type="GO" id="GO:0004721">
    <property type="term" value="F:phosphoprotein phosphatase activity"/>
    <property type="evidence" value="ECO:0007669"/>
    <property type="project" value="TreeGrafter"/>
</dbReference>
<keyword evidence="4" id="KW-1185">Reference proteome</keyword>
<feature type="chain" id="PRO_5009162498" evidence="1">
    <location>
        <begin position="23"/>
        <end position="560"/>
    </location>
</feature>
<dbReference type="EMBL" id="KV453938">
    <property type="protein sequence ID" value="ODV71839.1"/>
    <property type="molecule type" value="Genomic_DNA"/>
</dbReference>
<dbReference type="Gene3D" id="3.60.21.10">
    <property type="match status" value="1"/>
</dbReference>
<dbReference type="GO" id="GO:0005737">
    <property type="term" value="C:cytoplasm"/>
    <property type="evidence" value="ECO:0007669"/>
    <property type="project" value="TreeGrafter"/>
</dbReference>
<dbReference type="PANTHER" id="PTHR32440">
    <property type="entry name" value="PHOSPHATASE DCR2-RELATED-RELATED"/>
    <property type="match status" value="1"/>
</dbReference>
<feature type="signal peptide" evidence="1">
    <location>
        <begin position="1"/>
        <end position="22"/>
    </location>
</feature>
<evidence type="ECO:0000313" key="4">
    <source>
        <dbReference type="Proteomes" id="UP000094389"/>
    </source>
</evidence>
<dbReference type="CDD" id="cd07383">
    <property type="entry name" value="MPP_Dcr2"/>
    <property type="match status" value="1"/>
</dbReference>
<accession>A0A1E4RX38</accession>
<dbReference type="InterPro" id="IPR004843">
    <property type="entry name" value="Calcineurin-like_PHP"/>
</dbReference>
<protein>
    <submittedName>
        <fullName evidence="3">Metallo-dependent phosphatase</fullName>
    </submittedName>
</protein>
<dbReference type="OMA" id="HTNECCI"/>
<keyword evidence="1" id="KW-0732">Signal</keyword>